<evidence type="ECO:0000313" key="2">
    <source>
        <dbReference type="EMBL" id="PKA60781.1"/>
    </source>
</evidence>
<proteinExistence type="predicted"/>
<dbReference type="SUPFAM" id="SSF53098">
    <property type="entry name" value="Ribonuclease H-like"/>
    <property type="match status" value="1"/>
</dbReference>
<dbReference type="Pfam" id="PF17921">
    <property type="entry name" value="Integrase_H2C2"/>
    <property type="match status" value="1"/>
</dbReference>
<dbReference type="GO" id="GO:0003676">
    <property type="term" value="F:nucleic acid binding"/>
    <property type="evidence" value="ECO:0007669"/>
    <property type="project" value="InterPro"/>
</dbReference>
<evidence type="ECO:0000259" key="1">
    <source>
        <dbReference type="PROSITE" id="PS50994"/>
    </source>
</evidence>
<feature type="domain" description="Integrase catalytic" evidence="1">
    <location>
        <begin position="84"/>
        <end position="243"/>
    </location>
</feature>
<protein>
    <recommendedName>
        <fullName evidence="1">Integrase catalytic domain-containing protein</fullName>
    </recommendedName>
</protein>
<sequence length="324" mass="37149">MATFFVVVDSNLPQTSVRDFLVWELHAGGLAGHFGRNKTIEAVETQFYWPSLKRDVAHIVGQCRTCAVAKQQKQNTGLYTPLPVPDRPWQDLSIDFVLGLPKTADKHDSICVVVDRFSKMAHFLPCFKTSDASRIACLFFDEVVRLHGLKSMVSDRDTKFTSYFWKTLWHLLGTKLKFSTVFHPQKDRQTEVVNRSLGNLLCCLVGENGRNWDLVLPRAEFAYNNSVNRSVGMSPFEIVHGYKPRVPVDLIPLSMHVRMSESVESFAQHVRELHKEISKKISASNDTYKKLADCHKRMQEFSKEDYVMIRVRPKRFPSGTVKKL</sequence>
<dbReference type="PANTHER" id="PTHR35046">
    <property type="entry name" value="ZINC KNUCKLE (CCHC-TYPE) FAMILY PROTEIN"/>
    <property type="match status" value="1"/>
</dbReference>
<keyword evidence="3" id="KW-1185">Reference proteome</keyword>
<dbReference type="InterPro" id="IPR012337">
    <property type="entry name" value="RNaseH-like_sf"/>
</dbReference>
<accession>A0A2I0AZ03</accession>
<dbReference type="EMBL" id="KZ451935">
    <property type="protein sequence ID" value="PKA60781.1"/>
    <property type="molecule type" value="Genomic_DNA"/>
</dbReference>
<dbReference type="InterPro" id="IPR036397">
    <property type="entry name" value="RNaseH_sf"/>
</dbReference>
<reference evidence="2 3" key="1">
    <citation type="journal article" date="2017" name="Nature">
        <title>The Apostasia genome and the evolution of orchids.</title>
        <authorList>
            <person name="Zhang G.Q."/>
            <person name="Liu K.W."/>
            <person name="Li Z."/>
            <person name="Lohaus R."/>
            <person name="Hsiao Y.Y."/>
            <person name="Niu S.C."/>
            <person name="Wang J.Y."/>
            <person name="Lin Y.C."/>
            <person name="Xu Q."/>
            <person name="Chen L.J."/>
            <person name="Yoshida K."/>
            <person name="Fujiwara S."/>
            <person name="Wang Z.W."/>
            <person name="Zhang Y.Q."/>
            <person name="Mitsuda N."/>
            <person name="Wang M."/>
            <person name="Liu G.H."/>
            <person name="Pecoraro L."/>
            <person name="Huang H.X."/>
            <person name="Xiao X.J."/>
            <person name="Lin M."/>
            <person name="Wu X.Y."/>
            <person name="Wu W.L."/>
            <person name="Chen Y.Y."/>
            <person name="Chang S.B."/>
            <person name="Sakamoto S."/>
            <person name="Ohme-Takagi M."/>
            <person name="Yagi M."/>
            <person name="Zeng S.J."/>
            <person name="Shen C.Y."/>
            <person name="Yeh C.M."/>
            <person name="Luo Y.B."/>
            <person name="Tsai W.C."/>
            <person name="Van de Peer Y."/>
            <person name="Liu Z.J."/>
        </authorList>
    </citation>
    <scope>NUCLEOTIDE SEQUENCE [LARGE SCALE GENOMIC DNA]</scope>
    <source>
        <strain evidence="3">cv. Shenzhen</strain>
        <tissue evidence="2">Stem</tissue>
    </source>
</reference>
<dbReference type="OrthoDB" id="684556at2759"/>
<name>A0A2I0AZ03_9ASPA</name>
<organism evidence="2 3">
    <name type="scientific">Apostasia shenzhenica</name>
    <dbReference type="NCBI Taxonomy" id="1088818"/>
    <lineage>
        <taxon>Eukaryota</taxon>
        <taxon>Viridiplantae</taxon>
        <taxon>Streptophyta</taxon>
        <taxon>Embryophyta</taxon>
        <taxon>Tracheophyta</taxon>
        <taxon>Spermatophyta</taxon>
        <taxon>Magnoliopsida</taxon>
        <taxon>Liliopsida</taxon>
        <taxon>Asparagales</taxon>
        <taxon>Orchidaceae</taxon>
        <taxon>Apostasioideae</taxon>
        <taxon>Apostasia</taxon>
    </lineage>
</organism>
<dbReference type="InterPro" id="IPR041588">
    <property type="entry name" value="Integrase_H2C2"/>
</dbReference>
<dbReference type="AlphaFoldDB" id="A0A2I0AZ03"/>
<dbReference type="GO" id="GO:0015074">
    <property type="term" value="P:DNA integration"/>
    <property type="evidence" value="ECO:0007669"/>
    <property type="project" value="InterPro"/>
</dbReference>
<dbReference type="Gene3D" id="3.30.420.10">
    <property type="entry name" value="Ribonuclease H-like superfamily/Ribonuclease H"/>
    <property type="match status" value="1"/>
</dbReference>
<dbReference type="PROSITE" id="PS50994">
    <property type="entry name" value="INTEGRASE"/>
    <property type="match status" value="1"/>
</dbReference>
<gene>
    <name evidence="2" type="ORF">AXF42_Ash006415</name>
</gene>
<evidence type="ECO:0000313" key="3">
    <source>
        <dbReference type="Proteomes" id="UP000236161"/>
    </source>
</evidence>
<dbReference type="PANTHER" id="PTHR35046:SF26">
    <property type="entry name" value="RNA-DIRECTED DNA POLYMERASE"/>
    <property type="match status" value="1"/>
</dbReference>
<dbReference type="Proteomes" id="UP000236161">
    <property type="component" value="Unassembled WGS sequence"/>
</dbReference>
<dbReference type="Gene3D" id="1.10.340.70">
    <property type="match status" value="1"/>
</dbReference>
<dbReference type="InterPro" id="IPR001584">
    <property type="entry name" value="Integrase_cat-core"/>
</dbReference>